<dbReference type="SUPFAM" id="SSF56784">
    <property type="entry name" value="HAD-like"/>
    <property type="match status" value="1"/>
</dbReference>
<organism evidence="1 2">
    <name type="scientific">Nocardioides marinquilinus</name>
    <dbReference type="NCBI Taxonomy" id="1210400"/>
    <lineage>
        <taxon>Bacteria</taxon>
        <taxon>Bacillati</taxon>
        <taxon>Actinomycetota</taxon>
        <taxon>Actinomycetes</taxon>
        <taxon>Propionibacteriales</taxon>
        <taxon>Nocardioidaceae</taxon>
        <taxon>Nocardioides</taxon>
    </lineage>
</organism>
<dbReference type="InterPro" id="IPR023214">
    <property type="entry name" value="HAD_sf"/>
</dbReference>
<dbReference type="Pfam" id="PF13419">
    <property type="entry name" value="HAD_2"/>
    <property type="match status" value="1"/>
</dbReference>
<dbReference type="RefSeq" id="WP_345457058.1">
    <property type="nucleotide sequence ID" value="NZ_BAABKG010000002.1"/>
</dbReference>
<dbReference type="Gene3D" id="1.10.150.240">
    <property type="entry name" value="Putative phosphatase, domain 2"/>
    <property type="match status" value="1"/>
</dbReference>
<dbReference type="NCBIfam" id="TIGR01509">
    <property type="entry name" value="HAD-SF-IA-v3"/>
    <property type="match status" value="1"/>
</dbReference>
<gene>
    <name evidence="1" type="ORF">GCM10023340_17400</name>
</gene>
<dbReference type="PANTHER" id="PTHR43434">
    <property type="entry name" value="PHOSPHOGLYCOLATE PHOSPHATASE"/>
    <property type="match status" value="1"/>
</dbReference>
<accession>A0ABP9PK57</accession>
<dbReference type="NCBIfam" id="TIGR01549">
    <property type="entry name" value="HAD-SF-IA-v1"/>
    <property type="match status" value="1"/>
</dbReference>
<dbReference type="EMBL" id="BAABKG010000002">
    <property type="protein sequence ID" value="GAA5146460.1"/>
    <property type="molecule type" value="Genomic_DNA"/>
</dbReference>
<name>A0ABP9PK57_9ACTN</name>
<evidence type="ECO:0000313" key="2">
    <source>
        <dbReference type="Proteomes" id="UP001500221"/>
    </source>
</evidence>
<dbReference type="InterPro" id="IPR036412">
    <property type="entry name" value="HAD-like_sf"/>
</dbReference>
<keyword evidence="2" id="KW-1185">Reference proteome</keyword>
<protein>
    <submittedName>
        <fullName evidence="1">HAD family phosphatase</fullName>
    </submittedName>
</protein>
<dbReference type="InterPro" id="IPR006439">
    <property type="entry name" value="HAD-SF_hydro_IA"/>
</dbReference>
<dbReference type="SFLD" id="SFLDS00003">
    <property type="entry name" value="Haloacid_Dehalogenase"/>
    <property type="match status" value="1"/>
</dbReference>
<comment type="caution">
    <text evidence="1">The sequence shown here is derived from an EMBL/GenBank/DDBJ whole genome shotgun (WGS) entry which is preliminary data.</text>
</comment>
<proteinExistence type="predicted"/>
<dbReference type="InterPro" id="IPR023198">
    <property type="entry name" value="PGP-like_dom2"/>
</dbReference>
<dbReference type="InterPro" id="IPR050155">
    <property type="entry name" value="HAD-like_hydrolase_sf"/>
</dbReference>
<dbReference type="InterPro" id="IPR041492">
    <property type="entry name" value="HAD_2"/>
</dbReference>
<evidence type="ECO:0000313" key="1">
    <source>
        <dbReference type="EMBL" id="GAA5146460.1"/>
    </source>
</evidence>
<dbReference type="Proteomes" id="UP001500221">
    <property type="component" value="Unassembled WGS sequence"/>
</dbReference>
<dbReference type="SFLD" id="SFLDG01129">
    <property type="entry name" value="C1.5:_HAD__Beta-PGM__Phosphata"/>
    <property type="match status" value="1"/>
</dbReference>
<reference evidence="2" key="1">
    <citation type="journal article" date="2019" name="Int. J. Syst. Evol. Microbiol.">
        <title>The Global Catalogue of Microorganisms (GCM) 10K type strain sequencing project: providing services to taxonomists for standard genome sequencing and annotation.</title>
        <authorList>
            <consortium name="The Broad Institute Genomics Platform"/>
            <consortium name="The Broad Institute Genome Sequencing Center for Infectious Disease"/>
            <person name="Wu L."/>
            <person name="Ma J."/>
        </authorList>
    </citation>
    <scope>NUCLEOTIDE SEQUENCE [LARGE SCALE GENOMIC DNA]</scope>
    <source>
        <strain evidence="2">JCM 18459</strain>
    </source>
</reference>
<dbReference type="Gene3D" id="3.40.50.1000">
    <property type="entry name" value="HAD superfamily/HAD-like"/>
    <property type="match status" value="1"/>
</dbReference>
<sequence>MKSVVLLDHDGVLVDTERWYFEAGRRALADVGVTLDLDDYLADMALGRGTWARAREAGVDEATIDRARVARDAYYQQFLRTEDIEIACVEATLAELARHARLAVVTTSKRADFELIHHDRHLLDHVELVLVREDYEHAKPHPEPYLTALQRLGVEPHEALVVEDSARGLASAVAAGLDCAVVHHPFTASQDLSRATHRIGSLGEVISLLRASRSGRGGAEQA</sequence>
<dbReference type="PANTHER" id="PTHR43434:SF1">
    <property type="entry name" value="PHOSPHOGLYCOLATE PHOSPHATASE"/>
    <property type="match status" value="1"/>
</dbReference>